<organism evidence="1 2">
    <name type="scientific">Hyaloscypha variabilis (strain UAMH 11265 / GT02V1 / F)</name>
    <name type="common">Meliniomyces variabilis</name>
    <dbReference type="NCBI Taxonomy" id="1149755"/>
    <lineage>
        <taxon>Eukaryota</taxon>
        <taxon>Fungi</taxon>
        <taxon>Dikarya</taxon>
        <taxon>Ascomycota</taxon>
        <taxon>Pezizomycotina</taxon>
        <taxon>Leotiomycetes</taxon>
        <taxon>Helotiales</taxon>
        <taxon>Hyaloscyphaceae</taxon>
        <taxon>Hyaloscypha</taxon>
        <taxon>Hyaloscypha variabilis</taxon>
    </lineage>
</organism>
<reference evidence="1 2" key="1">
    <citation type="submission" date="2016-04" db="EMBL/GenBank/DDBJ databases">
        <title>A degradative enzymes factory behind the ericoid mycorrhizal symbiosis.</title>
        <authorList>
            <consortium name="DOE Joint Genome Institute"/>
            <person name="Martino E."/>
            <person name="Morin E."/>
            <person name="Grelet G."/>
            <person name="Kuo A."/>
            <person name="Kohler A."/>
            <person name="Daghino S."/>
            <person name="Barry K."/>
            <person name="Choi C."/>
            <person name="Cichocki N."/>
            <person name="Clum A."/>
            <person name="Copeland A."/>
            <person name="Hainaut M."/>
            <person name="Haridas S."/>
            <person name="Labutti K."/>
            <person name="Lindquist E."/>
            <person name="Lipzen A."/>
            <person name="Khouja H.-R."/>
            <person name="Murat C."/>
            <person name="Ohm R."/>
            <person name="Olson A."/>
            <person name="Spatafora J."/>
            <person name="Veneault-Fourrey C."/>
            <person name="Henrissat B."/>
            <person name="Grigoriev I."/>
            <person name="Martin F."/>
            <person name="Perotto S."/>
        </authorList>
    </citation>
    <scope>NUCLEOTIDE SEQUENCE [LARGE SCALE GENOMIC DNA]</scope>
    <source>
        <strain evidence="1 2">F</strain>
    </source>
</reference>
<proteinExistence type="predicted"/>
<evidence type="ECO:0000313" key="2">
    <source>
        <dbReference type="Proteomes" id="UP000235786"/>
    </source>
</evidence>
<accession>A0A2J6QRA2</accession>
<feature type="non-terminal residue" evidence="1">
    <location>
        <position position="1"/>
    </location>
</feature>
<protein>
    <submittedName>
        <fullName evidence="1">Uncharacterized protein</fullName>
    </submittedName>
</protein>
<keyword evidence="2" id="KW-1185">Reference proteome</keyword>
<sequence>LNSLASIGKSTITRTIAYKYKKESRLRASFFFSRGGEDVSYSSKFVASITI</sequence>
<dbReference type="AlphaFoldDB" id="A0A2J6QRA2"/>
<dbReference type="EMBL" id="KZ613988">
    <property type="protein sequence ID" value="PMD28790.1"/>
    <property type="molecule type" value="Genomic_DNA"/>
</dbReference>
<dbReference type="STRING" id="1149755.A0A2J6QRA2"/>
<gene>
    <name evidence="1" type="ORF">L207DRAFT_446602</name>
</gene>
<dbReference type="Proteomes" id="UP000235786">
    <property type="component" value="Unassembled WGS sequence"/>
</dbReference>
<evidence type="ECO:0000313" key="1">
    <source>
        <dbReference type="EMBL" id="PMD28790.1"/>
    </source>
</evidence>
<name>A0A2J6QRA2_HYAVF</name>
<dbReference type="OrthoDB" id="674604at2759"/>